<accession>A0ABT1PUW0</accession>
<feature type="chain" id="PRO_5045798980" description="Lipoprotein" evidence="1">
    <location>
        <begin position="28"/>
        <end position="127"/>
    </location>
</feature>
<sequence>MFSRNKIAAVLGLLGGLSMTCVGVAQAHGKGPSNGCKRDGQGNVTCVRKSQTIYTTKDGKHIVVKVKQTQNCSTASRHRLLWPGINIGGTATSTTEIGPKMSCSNNLPRNNNASLPDGLTLPSFLLP</sequence>
<gene>
    <name evidence="2" type="ORF">NGB36_06815</name>
</gene>
<reference evidence="2" key="1">
    <citation type="submission" date="2022-06" db="EMBL/GenBank/DDBJ databases">
        <title>Draft genome sequence of Streptomyces sp. RB6PN25 isolated from peat swamp forest in Thailand.</title>
        <authorList>
            <person name="Duangmal K."/>
            <person name="Klaysubun C."/>
        </authorList>
    </citation>
    <scope>NUCLEOTIDE SEQUENCE</scope>
    <source>
        <strain evidence="2">RB6PN25</strain>
    </source>
</reference>
<evidence type="ECO:0000313" key="3">
    <source>
        <dbReference type="Proteomes" id="UP001057702"/>
    </source>
</evidence>
<keyword evidence="1" id="KW-0732">Signal</keyword>
<organism evidence="2 3">
    <name type="scientific">Streptomyces humicola</name>
    <dbReference type="NCBI Taxonomy" id="2953240"/>
    <lineage>
        <taxon>Bacteria</taxon>
        <taxon>Bacillati</taxon>
        <taxon>Actinomycetota</taxon>
        <taxon>Actinomycetes</taxon>
        <taxon>Kitasatosporales</taxon>
        <taxon>Streptomycetaceae</taxon>
        <taxon>Streptomyces</taxon>
    </lineage>
</organism>
<dbReference type="Proteomes" id="UP001057702">
    <property type="component" value="Unassembled WGS sequence"/>
</dbReference>
<evidence type="ECO:0000256" key="1">
    <source>
        <dbReference type="SAM" id="SignalP"/>
    </source>
</evidence>
<dbReference type="RefSeq" id="WP_255919202.1">
    <property type="nucleotide sequence ID" value="NZ_JANFNG010000003.1"/>
</dbReference>
<protein>
    <recommendedName>
        <fullName evidence="4">Lipoprotein</fullName>
    </recommendedName>
</protein>
<dbReference type="EMBL" id="JANFNG010000003">
    <property type="protein sequence ID" value="MCQ4080315.1"/>
    <property type="molecule type" value="Genomic_DNA"/>
</dbReference>
<comment type="caution">
    <text evidence="2">The sequence shown here is derived from an EMBL/GenBank/DDBJ whole genome shotgun (WGS) entry which is preliminary data.</text>
</comment>
<evidence type="ECO:0008006" key="4">
    <source>
        <dbReference type="Google" id="ProtNLM"/>
    </source>
</evidence>
<evidence type="ECO:0000313" key="2">
    <source>
        <dbReference type="EMBL" id="MCQ4080315.1"/>
    </source>
</evidence>
<name>A0ABT1PUW0_9ACTN</name>
<feature type="signal peptide" evidence="1">
    <location>
        <begin position="1"/>
        <end position="27"/>
    </location>
</feature>
<keyword evidence="3" id="KW-1185">Reference proteome</keyword>
<proteinExistence type="predicted"/>